<evidence type="ECO:0000256" key="3">
    <source>
        <dbReference type="ARBA" id="ARBA00011901"/>
    </source>
</evidence>
<dbReference type="GO" id="GO:0030435">
    <property type="term" value="P:sporulation resulting in formation of a cellular spore"/>
    <property type="evidence" value="ECO:0007669"/>
    <property type="project" value="UniProtKB-KW"/>
</dbReference>
<feature type="domain" description="N-acetylmuramoyl-L-alanine amidase" evidence="8">
    <location>
        <begin position="12"/>
        <end position="157"/>
    </location>
</feature>
<dbReference type="GO" id="GO:0009253">
    <property type="term" value="P:peptidoglycan catabolic process"/>
    <property type="evidence" value="ECO:0007669"/>
    <property type="project" value="InterPro"/>
</dbReference>
<dbReference type="InterPro" id="IPR002502">
    <property type="entry name" value="Amidase_domain"/>
</dbReference>
<dbReference type="PANTHER" id="PTHR30417">
    <property type="entry name" value="N-ACETYLMURAMOYL-L-ALANINE AMIDASE AMID"/>
    <property type="match status" value="1"/>
</dbReference>
<evidence type="ECO:0000256" key="6">
    <source>
        <dbReference type="ARBA" id="ARBA00023287"/>
    </source>
</evidence>
<keyword evidence="4" id="KW-0378">Hydrolase</keyword>
<dbReference type="EC" id="3.5.1.28" evidence="3"/>
<dbReference type="InterPro" id="IPR036365">
    <property type="entry name" value="PGBD-like_sf"/>
</dbReference>
<dbReference type="OrthoDB" id="9794294at2"/>
<keyword evidence="6" id="KW-0178">Competence</keyword>
<accession>A0A521C6Z0</accession>
<evidence type="ECO:0000256" key="4">
    <source>
        <dbReference type="ARBA" id="ARBA00022801"/>
    </source>
</evidence>
<proteinExistence type="inferred from homology"/>
<comment type="similarity">
    <text evidence="2">Belongs to the N-acetylmuramoyl-L-alanine amidase 2 family.</text>
</comment>
<dbReference type="Gene3D" id="1.10.101.10">
    <property type="entry name" value="PGBD-like superfamily/PGBD"/>
    <property type="match status" value="1"/>
</dbReference>
<dbReference type="GO" id="GO:0009254">
    <property type="term" value="P:peptidoglycan turnover"/>
    <property type="evidence" value="ECO:0007669"/>
    <property type="project" value="TreeGrafter"/>
</dbReference>
<dbReference type="InterPro" id="IPR047763">
    <property type="entry name" value="PG_bind_dom_phiBT1-type"/>
</dbReference>
<name>A0A521C6Z0_9BACL</name>
<evidence type="ECO:0000256" key="1">
    <source>
        <dbReference type="ARBA" id="ARBA00001561"/>
    </source>
</evidence>
<dbReference type="Pfam" id="PF01510">
    <property type="entry name" value="Amidase_2"/>
    <property type="match status" value="1"/>
</dbReference>
<dbReference type="NCBIfam" id="NF038080">
    <property type="entry name" value="PG_bind_siph"/>
    <property type="match status" value="1"/>
</dbReference>
<dbReference type="AlphaFoldDB" id="A0A521C6Z0"/>
<keyword evidence="5" id="KW-0749">Sporulation</keyword>
<dbReference type="Gene3D" id="3.40.80.10">
    <property type="entry name" value="Peptidoglycan recognition protein-like"/>
    <property type="match status" value="1"/>
</dbReference>
<dbReference type="PANTHER" id="PTHR30417:SF11">
    <property type="entry name" value="N-ACETYLMURAMOYL-L-ALANINE AMIDASE XLYA"/>
    <property type="match status" value="1"/>
</dbReference>
<evidence type="ECO:0000259" key="8">
    <source>
        <dbReference type="SMART" id="SM00644"/>
    </source>
</evidence>
<dbReference type="GO" id="GO:0071555">
    <property type="term" value="P:cell wall organization"/>
    <property type="evidence" value="ECO:0007669"/>
    <property type="project" value="UniProtKB-KW"/>
</dbReference>
<reference evidence="9 10" key="1">
    <citation type="submission" date="2017-05" db="EMBL/GenBank/DDBJ databases">
        <authorList>
            <person name="Varghese N."/>
            <person name="Submissions S."/>
        </authorList>
    </citation>
    <scope>NUCLEOTIDE SEQUENCE [LARGE SCALE GENOMIC DNA]</scope>
    <source>
        <strain evidence="9 10">DSM 45474</strain>
    </source>
</reference>
<evidence type="ECO:0000313" key="10">
    <source>
        <dbReference type="Proteomes" id="UP000315636"/>
    </source>
</evidence>
<evidence type="ECO:0000256" key="7">
    <source>
        <dbReference type="ARBA" id="ARBA00023316"/>
    </source>
</evidence>
<dbReference type="SUPFAM" id="SSF47090">
    <property type="entry name" value="PGBD-like"/>
    <property type="match status" value="1"/>
</dbReference>
<dbReference type="GO" id="GO:0008745">
    <property type="term" value="F:N-acetylmuramoyl-L-alanine amidase activity"/>
    <property type="evidence" value="ECO:0007669"/>
    <property type="project" value="UniProtKB-EC"/>
</dbReference>
<protein>
    <recommendedName>
        <fullName evidence="3">N-acetylmuramoyl-L-alanine amidase</fullName>
        <ecNumber evidence="3">3.5.1.28</ecNumber>
    </recommendedName>
</protein>
<dbReference type="InterPro" id="IPR036366">
    <property type="entry name" value="PGBDSf"/>
</dbReference>
<sequence>MKTEKQYIPKRHEDIRPGIRMKPRYITIHNTGNTDKGADADAHARLLKRGNSRQASWHFTVDDEKVVQHLPTDEVGWHAGDGRGPGNMSSIGVEICENWDGDFAQAEANTAQLVRRLCDELDIPVSRVVPHRHWSGKNCPHRTLKHWSQFIQKVKGSKWDGKSFPGRDAFKTGKSHPAVTVLGKRLVAHGFGKHYKVGPGPTFSEADRKNVQDFQKAQGWSGSDADGYPGPVTWERLMKEAPSEKKKLKEFWRLYKNGEQFGYYDVDENARKKILQVLDKAMDDNEKEINIKVERDLKYV</sequence>
<dbReference type="EMBL" id="FXTI01000003">
    <property type="protein sequence ID" value="SMO55199.1"/>
    <property type="molecule type" value="Genomic_DNA"/>
</dbReference>
<keyword evidence="7" id="KW-0961">Cell wall biogenesis/degradation</keyword>
<dbReference type="GO" id="GO:0030420">
    <property type="term" value="P:establishment of competence for transformation"/>
    <property type="evidence" value="ECO:0007669"/>
    <property type="project" value="UniProtKB-KW"/>
</dbReference>
<dbReference type="InterPro" id="IPR051206">
    <property type="entry name" value="NAMLAA_amidase_2"/>
</dbReference>
<evidence type="ECO:0000313" key="9">
    <source>
        <dbReference type="EMBL" id="SMO55199.1"/>
    </source>
</evidence>
<dbReference type="CDD" id="cd06583">
    <property type="entry name" value="PGRP"/>
    <property type="match status" value="1"/>
</dbReference>
<dbReference type="RefSeq" id="WP_142504914.1">
    <property type="nucleotide sequence ID" value="NZ_FXTI01000003.1"/>
</dbReference>
<organism evidence="9 10">
    <name type="scientific">Melghirimyces algeriensis</name>
    <dbReference type="NCBI Taxonomy" id="910412"/>
    <lineage>
        <taxon>Bacteria</taxon>
        <taxon>Bacillati</taxon>
        <taxon>Bacillota</taxon>
        <taxon>Bacilli</taxon>
        <taxon>Bacillales</taxon>
        <taxon>Thermoactinomycetaceae</taxon>
        <taxon>Melghirimyces</taxon>
    </lineage>
</organism>
<dbReference type="SUPFAM" id="SSF55846">
    <property type="entry name" value="N-acetylmuramoyl-L-alanine amidase-like"/>
    <property type="match status" value="1"/>
</dbReference>
<dbReference type="InterPro" id="IPR036505">
    <property type="entry name" value="Amidase/PGRP_sf"/>
</dbReference>
<evidence type="ECO:0000256" key="5">
    <source>
        <dbReference type="ARBA" id="ARBA00022969"/>
    </source>
</evidence>
<evidence type="ECO:0000256" key="2">
    <source>
        <dbReference type="ARBA" id="ARBA00007553"/>
    </source>
</evidence>
<comment type="catalytic activity">
    <reaction evidence="1">
        <text>Hydrolyzes the link between N-acetylmuramoyl residues and L-amino acid residues in certain cell-wall glycopeptides.</text>
        <dbReference type="EC" id="3.5.1.28"/>
    </reaction>
</comment>
<dbReference type="SMART" id="SM00644">
    <property type="entry name" value="Ami_2"/>
    <property type="match status" value="1"/>
</dbReference>
<keyword evidence="10" id="KW-1185">Reference proteome</keyword>
<dbReference type="Proteomes" id="UP000315636">
    <property type="component" value="Unassembled WGS sequence"/>
</dbReference>
<gene>
    <name evidence="9" type="ORF">SAMN06264849_103163</name>
</gene>